<comment type="caution">
    <text evidence="2">The sequence shown here is derived from an EMBL/GenBank/DDBJ whole genome shotgun (WGS) entry which is preliminary data.</text>
</comment>
<keyword evidence="3" id="KW-1185">Reference proteome</keyword>
<evidence type="ECO:0000259" key="1">
    <source>
        <dbReference type="Pfam" id="PF00753"/>
    </source>
</evidence>
<organism evidence="2 3">
    <name type="scientific">Nostocoides vanveenii</name>
    <dbReference type="NCBI Taxonomy" id="330835"/>
    <lineage>
        <taxon>Bacteria</taxon>
        <taxon>Bacillati</taxon>
        <taxon>Actinomycetota</taxon>
        <taxon>Actinomycetes</taxon>
        <taxon>Micrococcales</taxon>
        <taxon>Intrasporangiaceae</taxon>
        <taxon>Nostocoides</taxon>
    </lineage>
</organism>
<feature type="domain" description="Metallo-beta-lactamase" evidence="1">
    <location>
        <begin position="2"/>
        <end position="50"/>
    </location>
</feature>
<dbReference type="Proteomes" id="UP001501475">
    <property type="component" value="Unassembled WGS sequence"/>
</dbReference>
<dbReference type="Gene3D" id="3.60.15.10">
    <property type="entry name" value="Ribonuclease Z/Hydroxyacylglutathione hydrolase-like"/>
    <property type="match status" value="1"/>
</dbReference>
<dbReference type="PANTHER" id="PTHR11203">
    <property type="entry name" value="CLEAVAGE AND POLYADENYLATION SPECIFICITY FACTOR FAMILY MEMBER"/>
    <property type="match status" value="1"/>
</dbReference>
<name>A0ABN2L5F1_9MICO</name>
<dbReference type="InterPro" id="IPR036866">
    <property type="entry name" value="RibonucZ/Hydroxyglut_hydro"/>
</dbReference>
<reference evidence="2 3" key="1">
    <citation type="journal article" date="2019" name="Int. J. Syst. Evol. Microbiol.">
        <title>The Global Catalogue of Microorganisms (GCM) 10K type strain sequencing project: providing services to taxonomists for standard genome sequencing and annotation.</title>
        <authorList>
            <consortium name="The Broad Institute Genomics Platform"/>
            <consortium name="The Broad Institute Genome Sequencing Center for Infectious Disease"/>
            <person name="Wu L."/>
            <person name="Ma J."/>
        </authorList>
    </citation>
    <scope>NUCLEOTIDE SEQUENCE [LARGE SCALE GENOMIC DNA]</scope>
    <source>
        <strain evidence="2 3">JCM 15591</strain>
    </source>
</reference>
<gene>
    <name evidence="2" type="ORF">GCM10009810_33110</name>
</gene>
<protein>
    <recommendedName>
        <fullName evidence="1">Metallo-beta-lactamase domain-containing protein</fullName>
    </recommendedName>
</protein>
<dbReference type="SUPFAM" id="SSF56281">
    <property type="entry name" value="Metallo-hydrolase/oxidoreductase"/>
    <property type="match status" value="1"/>
</dbReference>
<dbReference type="InterPro" id="IPR050698">
    <property type="entry name" value="MBL"/>
</dbReference>
<proteinExistence type="predicted"/>
<dbReference type="RefSeq" id="WP_344068275.1">
    <property type="nucleotide sequence ID" value="NZ_BAAAPN010000098.1"/>
</dbReference>
<dbReference type="Pfam" id="PF00753">
    <property type="entry name" value="Lactamase_B"/>
    <property type="match status" value="1"/>
</dbReference>
<dbReference type="EMBL" id="BAAAPN010000098">
    <property type="protein sequence ID" value="GAA1773294.1"/>
    <property type="molecule type" value="Genomic_DNA"/>
</dbReference>
<sequence>MPPDTLTDIVLTHAHMDHCGYLPALVKNGFDGPVWCTAGTAALAAIVLRDSGFLAEREARDAAAGGWSKHTPPLPIYTSADVERTLPLLHPVDFDTRVGLGEGVGVVFTRAGQVLGSASVTATRRRGRRR</sequence>
<evidence type="ECO:0000313" key="2">
    <source>
        <dbReference type="EMBL" id="GAA1773294.1"/>
    </source>
</evidence>
<dbReference type="PANTHER" id="PTHR11203:SF37">
    <property type="entry name" value="INTEGRATOR COMPLEX SUBUNIT 11"/>
    <property type="match status" value="1"/>
</dbReference>
<dbReference type="InterPro" id="IPR001279">
    <property type="entry name" value="Metallo-B-lactamas"/>
</dbReference>
<evidence type="ECO:0000313" key="3">
    <source>
        <dbReference type="Proteomes" id="UP001501475"/>
    </source>
</evidence>
<accession>A0ABN2L5F1</accession>